<dbReference type="SMART" id="SM00320">
    <property type="entry name" value="WD40"/>
    <property type="match status" value="6"/>
</dbReference>
<dbReference type="PANTHER" id="PTHR44218:SF6">
    <property type="entry name" value="PROTEIN SUPPRESSOR OF PHYA-105 1"/>
    <property type="match status" value="1"/>
</dbReference>
<reference evidence="11" key="1">
    <citation type="submission" date="2015-12" db="EMBL/GenBank/DDBJ databases">
        <title>Update maize B73 reference genome by single molecule sequencing technologies.</title>
        <authorList>
            <consortium name="Maize Genome Sequencing Project"/>
            <person name="Ware D."/>
        </authorList>
    </citation>
    <scope>NUCLEOTIDE SEQUENCE</scope>
    <source>
        <tissue evidence="11">Seedling</tissue>
    </source>
</reference>
<dbReference type="EMBL" id="CM000784">
    <property type="protein sequence ID" value="AQK92305.1"/>
    <property type="molecule type" value="Genomic_DNA"/>
</dbReference>
<keyword evidence="2" id="KW-0853">WD repeat</keyword>
<dbReference type="GO" id="GO:0042802">
    <property type="term" value="F:identical protein binding"/>
    <property type="evidence" value="ECO:0007669"/>
    <property type="project" value="UniProtKB-ARBA"/>
</dbReference>
<feature type="compositionally biased region" description="Polar residues" evidence="10">
    <location>
        <begin position="109"/>
        <end position="122"/>
    </location>
</feature>
<dbReference type="InterPro" id="IPR011009">
    <property type="entry name" value="Kinase-like_dom_sf"/>
</dbReference>
<evidence type="ECO:0000256" key="4">
    <source>
        <dbReference type="ARBA" id="ARBA00022737"/>
    </source>
</evidence>
<feature type="coiled-coil region" evidence="9">
    <location>
        <begin position="661"/>
        <end position="688"/>
    </location>
</feature>
<proteinExistence type="predicted"/>
<evidence type="ECO:0000256" key="9">
    <source>
        <dbReference type="SAM" id="Coils"/>
    </source>
</evidence>
<evidence type="ECO:0000313" key="11">
    <source>
        <dbReference type="EMBL" id="AQK92305.1"/>
    </source>
</evidence>
<keyword evidence="8" id="KW-0607">Phytochrome signaling pathway</keyword>
<name>A0A1D6FKQ9_MAIZE</name>
<dbReference type="InterPro" id="IPR036322">
    <property type="entry name" value="WD40_repeat_dom_sf"/>
</dbReference>
<dbReference type="GO" id="GO:0009585">
    <property type="term" value="P:red, far-red light phototransduction"/>
    <property type="evidence" value="ECO:0007669"/>
    <property type="project" value="UniProtKB-KW"/>
</dbReference>
<dbReference type="Pfam" id="PF00400">
    <property type="entry name" value="WD40"/>
    <property type="match status" value="3"/>
</dbReference>
<feature type="region of interest" description="Disordered" evidence="10">
    <location>
        <begin position="281"/>
        <end position="301"/>
    </location>
</feature>
<dbReference type="InterPro" id="IPR020472">
    <property type="entry name" value="WD40_PAC1"/>
</dbReference>
<evidence type="ECO:0000256" key="7">
    <source>
        <dbReference type="ARBA" id="ARBA00023242"/>
    </source>
</evidence>
<evidence type="ECO:0000256" key="8">
    <source>
        <dbReference type="ARBA" id="ARBA00084091"/>
    </source>
</evidence>
<dbReference type="PROSITE" id="PS50294">
    <property type="entry name" value="WD_REPEATS_REGION"/>
    <property type="match status" value="1"/>
</dbReference>
<dbReference type="Gene3D" id="1.10.510.10">
    <property type="entry name" value="Transferase(Phosphotransferase) domain 1"/>
    <property type="match status" value="1"/>
</dbReference>
<organism evidence="11">
    <name type="scientific">Zea mays</name>
    <name type="common">Maize</name>
    <dbReference type="NCBI Taxonomy" id="4577"/>
    <lineage>
        <taxon>Eukaryota</taxon>
        <taxon>Viridiplantae</taxon>
        <taxon>Streptophyta</taxon>
        <taxon>Embryophyta</taxon>
        <taxon>Tracheophyta</taxon>
        <taxon>Spermatophyta</taxon>
        <taxon>Magnoliopsida</taxon>
        <taxon>Liliopsida</taxon>
        <taxon>Poales</taxon>
        <taxon>Poaceae</taxon>
        <taxon>PACMAD clade</taxon>
        <taxon>Panicoideae</taxon>
        <taxon>Andropogonodae</taxon>
        <taxon>Andropogoneae</taxon>
        <taxon>Tripsacinae</taxon>
        <taxon>Zea</taxon>
    </lineage>
</organism>
<sequence length="1146" mass="126094">MRRAGGSLLLACCARARAPAARFGAMEGAAAAEVGGGGEDVQIKGAKESGQPAAAAQQPPPLPSGSEALEMPATPLPRDMDWSEHFSFFTSPGGFAGSSDGARGLASVGLSNSESRPDSVTQRGVDHGAEERVEELTLKNCISADAAQPEASAGGSTSGGDRPAVIKGLWGNFTRMARRTSYLASRENAALSYGDIASSRAGDASSRENLATSLANNIISRNNDVSGNEAPTSRVGYVNNEFKTPFHSQQILLSPWSNQDNALKVSSFSNRILDQMRSKTVAPPSGVLGSPLKSKSKGKGVAYQRAREEIRVQANARPRDPLDKIPTIPTSIHDSVARVDMLFSTSGDVSKSHSEGTSLRELIKPGRQTMSKFEKLHLFKQILDLVDNCHAQGFTLQHLRPSYFTILSSNQVKYIGSYTTQDLPTSIKQEFAREDLVSRKRAFGHRIDYQDSNGHGNLMLKHQKVGEQGLVAVRRLANTFLTDKIRDNQIEDNDPGISRQENFSYTTREHFKFVESYGSNMSSAQHVSSSGTQQPAFELRNIEESWYKSPEELSQFKGTPPSNIYSLGVLLFELFCCSETWEMHCAAMSNLRQRILPPNFLSESPKEAGFCLWLLHPDPCSRPKAKEILGCDLINEGRDLSLLDKSPVSISEDDTESSLLLNFLSQLKEEKEMQAAKLSAELGSLQTDITEIDRRHSAGMRLSLEDMDVLPSSSLPGASVSALQGALLSGLLPASCKSSIYEERVMRNLVQLENAYYSMRSSVDTCETNVIKRPDNEALRVRENFHQRHSDSDAKGEKTDRLGCFFDGLCKYARHNRFEVRGILKNADVLSSPNVICSLSFDRDEEYFAAAGVSKKIKIFEFDALLNDRVDIHYPLVEMPSKSKLSCVCWNSYIKNYLASTDYDGTVQLWDAGSGQGFTQFTEHRKRAWSVSFSQVDPTKLASGSDDCCVKVWSINQKNSIDTIRNVANVCCVQFSPYSSRMLAFGSADYKIYCYDLRNTRIPWCTISGHGKAVSYVRFLDPETLISASTDNTLKIWDLNQTNCSGLSADSCSLTLNGHSNEKNFVGLSVHDGYITCGSETNEVFSYYKDFPMPITSHRFGSIDPITGQVTNEDNQQFVSSVCWRGKSNMVVAANSSGSIKVLELV</sequence>
<dbReference type="PaxDb" id="4577-GRMZM2G020291_P01"/>
<keyword evidence="4" id="KW-0677">Repeat</keyword>
<dbReference type="InterPro" id="IPR015943">
    <property type="entry name" value="WD40/YVTN_repeat-like_dom_sf"/>
</dbReference>
<gene>
    <name evidence="11" type="ORF">ZEAMMB73_Zm00001d009617</name>
</gene>
<dbReference type="GO" id="GO:0005634">
    <property type="term" value="C:nucleus"/>
    <property type="evidence" value="ECO:0007669"/>
    <property type="project" value="UniProtKB-SubCell"/>
</dbReference>
<dbReference type="GO" id="GO:0016740">
    <property type="term" value="F:transferase activity"/>
    <property type="evidence" value="ECO:0007669"/>
    <property type="project" value="UniProtKB-KW"/>
</dbReference>
<dbReference type="GO" id="GO:0009640">
    <property type="term" value="P:photomorphogenesis"/>
    <property type="evidence" value="ECO:0007669"/>
    <property type="project" value="InterPro"/>
</dbReference>
<evidence type="ECO:0000256" key="1">
    <source>
        <dbReference type="ARBA" id="ARBA00004123"/>
    </source>
</evidence>
<dbReference type="InParanoid" id="A0A1D6FKQ9"/>
<keyword evidence="6 9" id="KW-0175">Coiled coil</keyword>
<accession>A0A1D6FKQ9</accession>
<dbReference type="InterPro" id="IPR019775">
    <property type="entry name" value="WD40_repeat_CS"/>
</dbReference>
<dbReference type="InterPro" id="IPR044630">
    <property type="entry name" value="SPA1/2/3/4"/>
</dbReference>
<dbReference type="Gene3D" id="2.130.10.10">
    <property type="entry name" value="YVTN repeat-like/Quinoprotein amine dehydrogenase"/>
    <property type="match status" value="1"/>
</dbReference>
<evidence type="ECO:0000256" key="2">
    <source>
        <dbReference type="ARBA" id="ARBA00022574"/>
    </source>
</evidence>
<dbReference type="ExpressionAtlas" id="A0A1D6FKQ9">
    <property type="expression patterns" value="baseline and differential"/>
</dbReference>
<keyword evidence="7" id="KW-0539">Nucleus</keyword>
<keyword evidence="3" id="KW-0808">Transferase</keyword>
<protein>
    <submittedName>
        <fullName evidence="11">Protein SUPPRESSOR OF PHYA-105 1</fullName>
    </submittedName>
</protein>
<dbReference type="SUPFAM" id="SSF50978">
    <property type="entry name" value="WD40 repeat-like"/>
    <property type="match status" value="1"/>
</dbReference>
<evidence type="ECO:0000256" key="6">
    <source>
        <dbReference type="ARBA" id="ARBA00023054"/>
    </source>
</evidence>
<dbReference type="PRINTS" id="PR00320">
    <property type="entry name" value="GPROTEINBRPT"/>
</dbReference>
<evidence type="ECO:0000256" key="5">
    <source>
        <dbReference type="ARBA" id="ARBA00022786"/>
    </source>
</evidence>
<feature type="region of interest" description="Disordered" evidence="10">
    <location>
        <begin position="106"/>
        <end position="126"/>
    </location>
</feature>
<evidence type="ECO:0000256" key="3">
    <source>
        <dbReference type="ARBA" id="ARBA00022679"/>
    </source>
</evidence>
<dbReference type="SUPFAM" id="SSF56112">
    <property type="entry name" value="Protein kinase-like (PK-like)"/>
    <property type="match status" value="1"/>
</dbReference>
<dbReference type="PROSITE" id="PS50082">
    <property type="entry name" value="WD_REPEATS_2"/>
    <property type="match status" value="2"/>
</dbReference>
<dbReference type="SMR" id="A0A1D6FKQ9"/>
<dbReference type="PANTHER" id="PTHR44218">
    <property type="entry name" value="PROTEIN SPA1-RELATED 2"/>
    <property type="match status" value="1"/>
</dbReference>
<dbReference type="FunFam" id="2.130.10.10:FF:000090">
    <property type="entry name" value="E3 ubiquitin-protein ligase RFWD2 isoform X1"/>
    <property type="match status" value="1"/>
</dbReference>
<dbReference type="STRING" id="4577.A0A1D6FKQ9"/>
<dbReference type="PROSITE" id="PS00678">
    <property type="entry name" value="WD_REPEATS_1"/>
    <property type="match status" value="1"/>
</dbReference>
<dbReference type="InterPro" id="IPR001680">
    <property type="entry name" value="WD40_rpt"/>
</dbReference>
<comment type="subcellular location">
    <subcellularLocation>
        <location evidence="1">Nucleus</location>
    </subcellularLocation>
</comment>
<feature type="region of interest" description="Disordered" evidence="10">
    <location>
        <begin position="40"/>
        <end position="75"/>
    </location>
</feature>
<keyword evidence="5" id="KW-0833">Ubl conjugation pathway</keyword>
<evidence type="ECO:0000256" key="10">
    <source>
        <dbReference type="SAM" id="MobiDB-lite"/>
    </source>
</evidence>
<dbReference type="FunCoup" id="A0A1D6FKQ9">
    <property type="interactions" value="1579"/>
</dbReference>